<reference evidence="1 2" key="2">
    <citation type="submission" date="2021-10" db="EMBL/GenBank/DDBJ databases">
        <authorList>
            <person name="Piombo E."/>
        </authorList>
    </citation>
    <scope>NUCLEOTIDE SEQUENCE [LARGE SCALE GENOMIC DNA]</scope>
</reference>
<protein>
    <submittedName>
        <fullName evidence="1">Uncharacterized protein</fullName>
    </submittedName>
</protein>
<proteinExistence type="predicted"/>
<name>A0A9N9Z3Z2_9HYPO</name>
<evidence type="ECO:0000313" key="1">
    <source>
        <dbReference type="EMBL" id="CAH0048556.1"/>
    </source>
</evidence>
<sequence>MLASGERGGNKDILEVHEPCEAVVDLQTRWELGGKALVGPGLVHDLAQHGALHAVKLGPEHLVHGLLLQQFPAEEGLHEDAVVARGGEQPRAAALEGVVAVLVDGRGRGLEGAVTAAAGVGHGPGVEVTSGPEGGVAHAEGQEDVGLHVLAEGLAGGGLEEEGGPVDGGAVPPALAGGELEGGGEPFPGPVEVPGGAADVVGPLDQVWVGDVVA</sequence>
<organism evidence="1 2">
    <name type="scientific">Clonostachys solani</name>
    <dbReference type="NCBI Taxonomy" id="160281"/>
    <lineage>
        <taxon>Eukaryota</taxon>
        <taxon>Fungi</taxon>
        <taxon>Dikarya</taxon>
        <taxon>Ascomycota</taxon>
        <taxon>Pezizomycotina</taxon>
        <taxon>Sordariomycetes</taxon>
        <taxon>Hypocreomycetidae</taxon>
        <taxon>Hypocreales</taxon>
        <taxon>Bionectriaceae</taxon>
        <taxon>Clonostachys</taxon>
    </lineage>
</organism>
<keyword evidence="2" id="KW-1185">Reference proteome</keyword>
<reference evidence="2" key="1">
    <citation type="submission" date="2019-06" db="EMBL/GenBank/DDBJ databases">
        <authorList>
            <person name="Broberg M."/>
        </authorList>
    </citation>
    <scope>NUCLEOTIDE SEQUENCE [LARGE SCALE GENOMIC DNA]</scope>
</reference>
<dbReference type="Proteomes" id="UP000775872">
    <property type="component" value="Unassembled WGS sequence"/>
</dbReference>
<gene>
    <name evidence="1" type="ORF">CSOL1703_00000502</name>
</gene>
<accession>A0A9N9Z3Z2</accession>
<dbReference type="EMBL" id="CABFOC020000035">
    <property type="protein sequence ID" value="CAH0048556.1"/>
    <property type="molecule type" value="Genomic_DNA"/>
</dbReference>
<dbReference type="AlphaFoldDB" id="A0A9N9Z3Z2"/>
<evidence type="ECO:0000313" key="2">
    <source>
        <dbReference type="Proteomes" id="UP000775872"/>
    </source>
</evidence>
<comment type="caution">
    <text evidence="1">The sequence shown here is derived from an EMBL/GenBank/DDBJ whole genome shotgun (WGS) entry which is preliminary data.</text>
</comment>